<evidence type="ECO:0000259" key="17">
    <source>
        <dbReference type="Pfam" id="PF12874"/>
    </source>
</evidence>
<feature type="compositionally biased region" description="Acidic residues" evidence="16">
    <location>
        <begin position="376"/>
        <end position="389"/>
    </location>
</feature>
<proteinExistence type="predicted"/>
<feature type="compositionally biased region" description="Basic and acidic residues" evidence="16">
    <location>
        <begin position="83"/>
        <end position="93"/>
    </location>
</feature>
<dbReference type="InParanoid" id="A0A200Q3C3"/>
<dbReference type="Proteomes" id="UP000195402">
    <property type="component" value="Unassembled WGS sequence"/>
</dbReference>
<evidence type="ECO:0000256" key="8">
    <source>
        <dbReference type="ARBA" id="ARBA00022771"/>
    </source>
</evidence>
<dbReference type="AlphaFoldDB" id="A0A200Q3C3"/>
<keyword evidence="9" id="KW-0498">Mitosis</keyword>
<dbReference type="Pfam" id="PF12874">
    <property type="entry name" value="zf-met"/>
    <property type="match status" value="1"/>
</dbReference>
<evidence type="ECO:0000256" key="9">
    <source>
        <dbReference type="ARBA" id="ARBA00022776"/>
    </source>
</evidence>
<feature type="region of interest" description="Disordered" evidence="16">
    <location>
        <begin position="244"/>
        <end position="263"/>
    </location>
</feature>
<comment type="caution">
    <text evidence="19">The sequence shown here is derived from an EMBL/GenBank/DDBJ whole genome shotgun (WGS) entry which is preliminary data.</text>
</comment>
<dbReference type="PANTHER" id="PTHR13278">
    <property type="entry name" value="ZINC FINGER PROTEIN 830"/>
    <property type="match status" value="1"/>
</dbReference>
<gene>
    <name evidence="19" type="ORF">BVC80_1211g23</name>
</gene>
<keyword evidence="4" id="KW-0158">Chromosome</keyword>
<dbReference type="InterPro" id="IPR040050">
    <property type="entry name" value="ZNF830-like"/>
</dbReference>
<accession>A0A200Q3C3</accession>
<dbReference type="InterPro" id="IPR036236">
    <property type="entry name" value="Znf_C2H2_sf"/>
</dbReference>
<evidence type="ECO:0000313" key="20">
    <source>
        <dbReference type="Proteomes" id="UP000195402"/>
    </source>
</evidence>
<evidence type="ECO:0000256" key="13">
    <source>
        <dbReference type="ARBA" id="ARBA00023306"/>
    </source>
</evidence>
<evidence type="ECO:0000256" key="2">
    <source>
        <dbReference type="ARBA" id="ARBA00004324"/>
    </source>
</evidence>
<evidence type="ECO:0000256" key="5">
    <source>
        <dbReference type="ARBA" id="ARBA00022473"/>
    </source>
</evidence>
<keyword evidence="6" id="KW-0132">Cell division</keyword>
<dbReference type="InterPro" id="IPR059039">
    <property type="entry name" value="ZNF380_CC"/>
</dbReference>
<dbReference type="GO" id="GO:0005681">
    <property type="term" value="C:spliceosomal complex"/>
    <property type="evidence" value="ECO:0007669"/>
    <property type="project" value="InterPro"/>
</dbReference>
<dbReference type="EMBL" id="MVGT01003194">
    <property type="protein sequence ID" value="OVA04962.1"/>
    <property type="molecule type" value="Genomic_DNA"/>
</dbReference>
<dbReference type="GO" id="GO:0003676">
    <property type="term" value="F:nucleic acid binding"/>
    <property type="evidence" value="ECO:0007669"/>
    <property type="project" value="InterPro"/>
</dbReference>
<dbReference type="GO" id="GO:0044773">
    <property type="term" value="P:mitotic DNA damage checkpoint signaling"/>
    <property type="evidence" value="ECO:0007669"/>
    <property type="project" value="TreeGrafter"/>
</dbReference>
<feature type="compositionally biased region" description="Basic and acidic residues" evidence="16">
    <location>
        <begin position="194"/>
        <end position="204"/>
    </location>
</feature>
<evidence type="ECO:0000256" key="14">
    <source>
        <dbReference type="ARBA" id="ARBA00030672"/>
    </source>
</evidence>
<keyword evidence="13" id="KW-0131">Cell cycle</keyword>
<sequence length="400" mass="44538">MDAKAVKKALYRSKLKEAAQKRDKRIDSPLVRYNEFDQPVCRVCDVILKSESLWAAHQASRKHHEAIKNVKATAAGLTQTNDTKSDPPSEFTHKARSSSSLPADFFDKHDTKRQKSGLGTGSKTEFAAPKASSHLLDSGSAPEVSGRPGVSSRSQPTESFGSEKQRGESSHLQGVDSKGRREIKPVKGALPEGFFDKKDAETTRDMGSSGVKSLKRALPEGFFDNKDADTTTNLGDQEVQQLKGGALPDGFFDNKDNTHTTRKMDDLDAKQVKGALPEGFFDNKDADLRARGIQPVKIDIKDEYKEFEKLIQEDLHEVDERLEEEEIDAAEIREGEESLEQKVYRERVEMLKKKQMELKAKRLGGQKGAGVSKDSSDEESSSDEDDDEGNFAVDWRAKRF</sequence>
<dbReference type="OMA" id="KQPPDAQ"/>
<keyword evidence="8" id="KW-0863">Zinc-finger</keyword>
<dbReference type="STRING" id="56857.A0A200Q3C3"/>
<evidence type="ECO:0000256" key="4">
    <source>
        <dbReference type="ARBA" id="ARBA00022454"/>
    </source>
</evidence>
<evidence type="ECO:0000256" key="7">
    <source>
        <dbReference type="ARBA" id="ARBA00022723"/>
    </source>
</evidence>
<dbReference type="SUPFAM" id="SSF57667">
    <property type="entry name" value="beta-beta-alpha zinc fingers"/>
    <property type="match status" value="1"/>
</dbReference>
<feature type="domain" description="ZNF380 coiled-coil" evidence="18">
    <location>
        <begin position="276"/>
        <end position="355"/>
    </location>
</feature>
<feature type="compositionally biased region" description="Polar residues" evidence="16">
    <location>
        <begin position="151"/>
        <end position="160"/>
    </location>
</feature>
<evidence type="ECO:0000256" key="16">
    <source>
        <dbReference type="SAM" id="MobiDB-lite"/>
    </source>
</evidence>
<evidence type="ECO:0000256" key="12">
    <source>
        <dbReference type="ARBA" id="ARBA00023242"/>
    </source>
</evidence>
<evidence type="ECO:0000256" key="3">
    <source>
        <dbReference type="ARBA" id="ARBA00017358"/>
    </source>
</evidence>
<evidence type="ECO:0000256" key="10">
    <source>
        <dbReference type="ARBA" id="ARBA00022833"/>
    </source>
</evidence>
<evidence type="ECO:0000256" key="6">
    <source>
        <dbReference type="ARBA" id="ARBA00022618"/>
    </source>
</evidence>
<feature type="domain" description="C2H2-type" evidence="17">
    <location>
        <begin position="40"/>
        <end position="63"/>
    </location>
</feature>
<dbReference type="FunCoup" id="A0A200Q3C3">
    <property type="interactions" value="1089"/>
</dbReference>
<name>A0A200Q3C3_MACCD</name>
<evidence type="ECO:0000256" key="15">
    <source>
        <dbReference type="SAM" id="Coils"/>
    </source>
</evidence>
<dbReference type="Pfam" id="PF23406">
    <property type="entry name" value="ZNF380_CC"/>
    <property type="match status" value="1"/>
</dbReference>
<protein>
    <recommendedName>
        <fullName evidence="3">Zinc finger protein 830</fullName>
    </recommendedName>
    <alternativeName>
        <fullName evidence="14">Coiled-coil domain-containing protein 16</fullName>
    </alternativeName>
</protein>
<dbReference type="OrthoDB" id="77607at2759"/>
<dbReference type="GO" id="GO:0033260">
    <property type="term" value="P:nuclear DNA replication"/>
    <property type="evidence" value="ECO:0007669"/>
    <property type="project" value="TreeGrafter"/>
</dbReference>
<keyword evidence="5" id="KW-0217">Developmental protein</keyword>
<feature type="coiled-coil region" evidence="15">
    <location>
        <begin position="315"/>
        <end position="342"/>
    </location>
</feature>
<keyword evidence="11 15" id="KW-0175">Coiled coil</keyword>
<evidence type="ECO:0000256" key="11">
    <source>
        <dbReference type="ARBA" id="ARBA00023054"/>
    </source>
</evidence>
<keyword evidence="20" id="KW-1185">Reference proteome</keyword>
<dbReference type="GO" id="GO:0008270">
    <property type="term" value="F:zinc ion binding"/>
    <property type="evidence" value="ECO:0007669"/>
    <property type="project" value="UniProtKB-KW"/>
</dbReference>
<keyword evidence="10" id="KW-0862">Zinc</keyword>
<feature type="compositionally biased region" description="Basic and acidic residues" evidence="16">
    <location>
        <begin position="252"/>
        <end position="263"/>
    </location>
</feature>
<dbReference type="PANTHER" id="PTHR13278:SF0">
    <property type="entry name" value="ZINC FINGER PROTEIN 830"/>
    <property type="match status" value="1"/>
</dbReference>
<organism evidence="19 20">
    <name type="scientific">Macleaya cordata</name>
    <name type="common">Five-seeded plume-poppy</name>
    <name type="synonym">Bocconia cordata</name>
    <dbReference type="NCBI Taxonomy" id="56857"/>
    <lineage>
        <taxon>Eukaryota</taxon>
        <taxon>Viridiplantae</taxon>
        <taxon>Streptophyta</taxon>
        <taxon>Embryophyta</taxon>
        <taxon>Tracheophyta</taxon>
        <taxon>Spermatophyta</taxon>
        <taxon>Magnoliopsida</taxon>
        <taxon>Ranunculales</taxon>
        <taxon>Papaveraceae</taxon>
        <taxon>Papaveroideae</taxon>
        <taxon>Macleaya</taxon>
    </lineage>
</organism>
<comment type="subcellular location">
    <subcellularLocation>
        <location evidence="1">Chromosome</location>
    </subcellularLocation>
    <subcellularLocation>
        <location evidence="2">Nucleus speckle</location>
    </subcellularLocation>
</comment>
<dbReference type="InterPro" id="IPR013087">
    <property type="entry name" value="Znf_C2H2_type"/>
</dbReference>
<feature type="region of interest" description="Disordered" evidence="16">
    <location>
        <begin position="359"/>
        <end position="400"/>
    </location>
</feature>
<keyword evidence="12" id="KW-0539">Nucleus</keyword>
<reference evidence="19 20" key="1">
    <citation type="journal article" date="2017" name="Mol. Plant">
        <title>The Genome of Medicinal Plant Macleaya cordata Provides New Insights into Benzylisoquinoline Alkaloids Metabolism.</title>
        <authorList>
            <person name="Liu X."/>
            <person name="Liu Y."/>
            <person name="Huang P."/>
            <person name="Ma Y."/>
            <person name="Qing Z."/>
            <person name="Tang Q."/>
            <person name="Cao H."/>
            <person name="Cheng P."/>
            <person name="Zheng Y."/>
            <person name="Yuan Z."/>
            <person name="Zhou Y."/>
            <person name="Liu J."/>
            <person name="Tang Z."/>
            <person name="Zhuo Y."/>
            <person name="Zhang Y."/>
            <person name="Yu L."/>
            <person name="Huang J."/>
            <person name="Yang P."/>
            <person name="Peng Q."/>
            <person name="Zhang J."/>
            <person name="Jiang W."/>
            <person name="Zhang Z."/>
            <person name="Lin K."/>
            <person name="Ro D.K."/>
            <person name="Chen X."/>
            <person name="Xiong X."/>
            <person name="Shang Y."/>
            <person name="Huang S."/>
            <person name="Zeng J."/>
        </authorList>
    </citation>
    <scope>NUCLEOTIDE SEQUENCE [LARGE SCALE GENOMIC DNA]</scope>
    <source>
        <strain evidence="20">cv. BLH2017</strain>
        <tissue evidence="19">Root</tissue>
    </source>
</reference>
<evidence type="ECO:0000313" key="19">
    <source>
        <dbReference type="EMBL" id="OVA04962.1"/>
    </source>
</evidence>
<feature type="region of interest" description="Disordered" evidence="16">
    <location>
        <begin position="73"/>
        <end position="212"/>
    </location>
</feature>
<evidence type="ECO:0000256" key="1">
    <source>
        <dbReference type="ARBA" id="ARBA00004286"/>
    </source>
</evidence>
<dbReference type="Gene3D" id="3.30.160.60">
    <property type="entry name" value="Classic Zinc Finger"/>
    <property type="match status" value="1"/>
</dbReference>
<evidence type="ECO:0000259" key="18">
    <source>
        <dbReference type="Pfam" id="PF23406"/>
    </source>
</evidence>
<dbReference type="GO" id="GO:0033314">
    <property type="term" value="P:mitotic DNA replication checkpoint signaling"/>
    <property type="evidence" value="ECO:0007669"/>
    <property type="project" value="TreeGrafter"/>
</dbReference>
<keyword evidence="7" id="KW-0479">Metal-binding</keyword>